<evidence type="ECO:0000313" key="3">
    <source>
        <dbReference type="Proteomes" id="UP000027778"/>
    </source>
</evidence>
<evidence type="ECO:0000313" key="2">
    <source>
        <dbReference type="EMBL" id="KEK21810.1"/>
    </source>
</evidence>
<comment type="caution">
    <text evidence="2">The sequence shown here is derived from an EMBL/GenBank/DDBJ whole genome shotgun (WGS) entry which is preliminary data.</text>
</comment>
<feature type="transmembrane region" description="Helical" evidence="1">
    <location>
        <begin position="48"/>
        <end position="70"/>
    </location>
</feature>
<name>A0A073K5I3_9BACI</name>
<sequence length="276" mass="31759">MNPLFLYLYKCNRKKIAVFYSGFIIISLLLLFSTIGLSRVLPPFIKDLVLLIFLIIIGIAAFLLLLIALPSFNKILKNSMIRYTAIPTQKYIYTNLLFFTLMFIILLGIGLIFSYYFSQSLYDGKVIGYDPSLYGGEITGEFRQEFHKLYSYGIFQHIFAFLLWGIDFMSILISCYFIMAIIKLFPVKSSMSKIILFIIFVAIFSTIQTIVMNVLSKLEKYAVTIKSSGFMDKNNFFDTSFYPIEDFTIFGLCFTCLLIIVLVAITGRIINKKLEI</sequence>
<feature type="transmembrane region" description="Helical" evidence="1">
    <location>
        <begin position="194"/>
        <end position="215"/>
    </location>
</feature>
<keyword evidence="3" id="KW-1185">Reference proteome</keyword>
<dbReference type="OrthoDB" id="2836003at2"/>
<dbReference type="STRING" id="574375.AZF08_26495"/>
<keyword evidence="1" id="KW-0472">Membrane</keyword>
<accession>A0A073K5I3</accession>
<keyword evidence="1" id="KW-1133">Transmembrane helix</keyword>
<feature type="transmembrane region" description="Helical" evidence="1">
    <location>
        <begin position="16"/>
        <end position="36"/>
    </location>
</feature>
<feature type="transmembrane region" description="Helical" evidence="1">
    <location>
        <begin position="91"/>
        <end position="117"/>
    </location>
</feature>
<protein>
    <submittedName>
        <fullName evidence="2">ABC transporter permease</fullName>
    </submittedName>
</protein>
<feature type="transmembrane region" description="Helical" evidence="1">
    <location>
        <begin position="247"/>
        <end position="270"/>
    </location>
</feature>
<organism evidence="2 3">
    <name type="scientific">Bacillus gaemokensis</name>
    <dbReference type="NCBI Taxonomy" id="574375"/>
    <lineage>
        <taxon>Bacteria</taxon>
        <taxon>Bacillati</taxon>
        <taxon>Bacillota</taxon>
        <taxon>Bacilli</taxon>
        <taxon>Bacillales</taxon>
        <taxon>Bacillaceae</taxon>
        <taxon>Bacillus</taxon>
        <taxon>Bacillus cereus group</taxon>
    </lineage>
</organism>
<dbReference type="Proteomes" id="UP000027778">
    <property type="component" value="Unassembled WGS sequence"/>
</dbReference>
<dbReference type="EMBL" id="JOTM01000055">
    <property type="protein sequence ID" value="KEK21810.1"/>
    <property type="molecule type" value="Genomic_DNA"/>
</dbReference>
<reference evidence="2 3" key="1">
    <citation type="submission" date="2014-06" db="EMBL/GenBank/DDBJ databases">
        <title>Draft genome sequence of Bacillus gaemokensis JCM 15801 (MCCC 1A00707).</title>
        <authorList>
            <person name="Lai Q."/>
            <person name="Liu Y."/>
            <person name="Shao Z."/>
        </authorList>
    </citation>
    <scope>NUCLEOTIDE SEQUENCE [LARGE SCALE GENOMIC DNA]</scope>
    <source>
        <strain evidence="2 3">JCM 15801</strain>
    </source>
</reference>
<feature type="transmembrane region" description="Helical" evidence="1">
    <location>
        <begin position="158"/>
        <end position="182"/>
    </location>
</feature>
<evidence type="ECO:0000256" key="1">
    <source>
        <dbReference type="SAM" id="Phobius"/>
    </source>
</evidence>
<dbReference type="eggNOG" id="ENOG5033UF2">
    <property type="taxonomic scope" value="Bacteria"/>
</dbReference>
<gene>
    <name evidence="2" type="ORF">BAGA_24900</name>
</gene>
<dbReference type="AlphaFoldDB" id="A0A073K5I3"/>
<proteinExistence type="predicted"/>
<keyword evidence="1" id="KW-0812">Transmembrane</keyword>
<dbReference type="RefSeq" id="WP_033678844.1">
    <property type="nucleotide sequence ID" value="NZ_JOTM01000055.1"/>
</dbReference>